<name>A0A2K1E431_9FLAO</name>
<dbReference type="GO" id="GO:0003735">
    <property type="term" value="F:structural constituent of ribosome"/>
    <property type="evidence" value="ECO:0007669"/>
    <property type="project" value="InterPro"/>
</dbReference>
<feature type="region of interest" description="Disordered" evidence="8">
    <location>
        <begin position="112"/>
        <end position="152"/>
    </location>
</feature>
<evidence type="ECO:0000313" key="10">
    <source>
        <dbReference type="EMBL" id="PNQ75040.1"/>
    </source>
</evidence>
<dbReference type="EMBL" id="POWF01000001">
    <property type="protein sequence ID" value="PNQ75040.1"/>
    <property type="molecule type" value="Genomic_DNA"/>
</dbReference>
<dbReference type="AlphaFoldDB" id="A0A2K1E431"/>
<keyword evidence="5 6" id="KW-0687">Ribonucleoprotein</keyword>
<comment type="subunit">
    <text evidence="6">Part of the 50S ribosomal subunit. Contacts protein L20.</text>
</comment>
<keyword evidence="11" id="KW-1185">Reference proteome</keyword>
<dbReference type="InterPro" id="IPR011112">
    <property type="entry name" value="Rho-like_N"/>
</dbReference>
<dbReference type="Proteomes" id="UP000236641">
    <property type="component" value="Unassembled WGS sequence"/>
</dbReference>
<keyword evidence="3 6" id="KW-0694">RNA-binding</keyword>
<dbReference type="Pfam" id="PF00829">
    <property type="entry name" value="Ribosomal_L21p"/>
    <property type="match status" value="1"/>
</dbReference>
<keyword evidence="2 6" id="KW-0699">rRNA-binding</keyword>
<dbReference type="PANTHER" id="PTHR21349">
    <property type="entry name" value="50S RIBOSOMAL PROTEIN L21"/>
    <property type="match status" value="1"/>
</dbReference>
<dbReference type="Pfam" id="PF07498">
    <property type="entry name" value="Rho_N"/>
    <property type="match status" value="1"/>
</dbReference>
<proteinExistence type="inferred from homology"/>
<dbReference type="GO" id="GO:0006412">
    <property type="term" value="P:translation"/>
    <property type="evidence" value="ECO:0007669"/>
    <property type="project" value="UniProtKB-UniRule"/>
</dbReference>
<gene>
    <name evidence="6 10" type="primary">rplU</name>
    <name evidence="10" type="ORF">C1T31_02585</name>
</gene>
<evidence type="ECO:0000256" key="4">
    <source>
        <dbReference type="ARBA" id="ARBA00022980"/>
    </source>
</evidence>
<dbReference type="InterPro" id="IPR036361">
    <property type="entry name" value="SAP_dom_sf"/>
</dbReference>
<evidence type="ECO:0000256" key="7">
    <source>
        <dbReference type="RuleBase" id="RU000562"/>
    </source>
</evidence>
<evidence type="ECO:0000256" key="2">
    <source>
        <dbReference type="ARBA" id="ARBA00022730"/>
    </source>
</evidence>
<dbReference type="GO" id="GO:0005840">
    <property type="term" value="C:ribosome"/>
    <property type="evidence" value="ECO:0007669"/>
    <property type="project" value="UniProtKB-KW"/>
</dbReference>
<dbReference type="InterPro" id="IPR028909">
    <property type="entry name" value="bL21-like"/>
</dbReference>
<evidence type="ECO:0000256" key="8">
    <source>
        <dbReference type="SAM" id="MobiDB-lite"/>
    </source>
</evidence>
<reference evidence="10 11" key="1">
    <citation type="submission" date="2018-01" db="EMBL/GenBank/DDBJ databases">
        <title>The draft genome of Hanstruepera neustonica JCM19743.</title>
        <authorList>
            <person name="He R.-H."/>
            <person name="Du Z.-J."/>
        </authorList>
    </citation>
    <scope>NUCLEOTIDE SEQUENCE [LARGE SCALE GENOMIC DNA]</scope>
    <source>
        <strain evidence="10 11">JCM19743</strain>
    </source>
</reference>
<dbReference type="GO" id="GO:0006353">
    <property type="term" value="P:DNA-templated transcription termination"/>
    <property type="evidence" value="ECO:0007669"/>
    <property type="project" value="InterPro"/>
</dbReference>
<keyword evidence="4 6" id="KW-0689">Ribosomal protein</keyword>
<dbReference type="PANTHER" id="PTHR21349:SF0">
    <property type="entry name" value="LARGE RIBOSOMAL SUBUNIT PROTEIN BL21M"/>
    <property type="match status" value="1"/>
</dbReference>
<evidence type="ECO:0000256" key="1">
    <source>
        <dbReference type="ARBA" id="ARBA00008563"/>
    </source>
</evidence>
<dbReference type="NCBIfam" id="TIGR00061">
    <property type="entry name" value="L21"/>
    <property type="match status" value="1"/>
</dbReference>
<dbReference type="SUPFAM" id="SSF141091">
    <property type="entry name" value="L21p-like"/>
    <property type="match status" value="1"/>
</dbReference>
<evidence type="ECO:0000256" key="5">
    <source>
        <dbReference type="ARBA" id="ARBA00023274"/>
    </source>
</evidence>
<comment type="function">
    <text evidence="6 7">This protein binds to 23S rRNA in the presence of protein L20.</text>
</comment>
<evidence type="ECO:0000313" key="11">
    <source>
        <dbReference type="Proteomes" id="UP000236641"/>
    </source>
</evidence>
<dbReference type="SUPFAM" id="SSF68912">
    <property type="entry name" value="Rho N-terminal domain-like"/>
    <property type="match status" value="1"/>
</dbReference>
<dbReference type="PROSITE" id="PS01169">
    <property type="entry name" value="RIBOSOMAL_L21"/>
    <property type="match status" value="1"/>
</dbReference>
<organism evidence="10 11">
    <name type="scientific">Hanstruepera neustonica</name>
    <dbReference type="NCBI Taxonomy" id="1445657"/>
    <lineage>
        <taxon>Bacteria</taxon>
        <taxon>Pseudomonadati</taxon>
        <taxon>Bacteroidota</taxon>
        <taxon>Flavobacteriia</taxon>
        <taxon>Flavobacteriales</taxon>
        <taxon>Flavobacteriaceae</taxon>
        <taxon>Hanstruepera</taxon>
    </lineage>
</organism>
<dbReference type="HAMAP" id="MF_01363">
    <property type="entry name" value="Ribosomal_bL21"/>
    <property type="match status" value="1"/>
</dbReference>
<sequence length="182" mass="19524">MYAIVEIAGHQFKVEKDQKVFVNRLATEEGKKVSFDNVLLIGDGDNVTVGAPAIGGAQVGAKVLKHLKGDKVIVFKKKRRKGYRVKNGHRQALTEIQIESIVASGAKKAAKAESEGAKPAAKAEKAAPVKEAPKAEAKPAKKEETTQDLSSLTVAELREMAKAKEITGYSSMKKAELIEALS</sequence>
<evidence type="ECO:0000256" key="6">
    <source>
        <dbReference type="HAMAP-Rule" id="MF_01363"/>
    </source>
</evidence>
<dbReference type="RefSeq" id="WP_103050890.1">
    <property type="nucleotide sequence ID" value="NZ_POWF01000001.1"/>
</dbReference>
<feature type="domain" description="Rho termination factor-like N-terminal" evidence="9">
    <location>
        <begin position="148"/>
        <end position="182"/>
    </location>
</feature>
<feature type="compositionally biased region" description="Basic and acidic residues" evidence="8">
    <location>
        <begin position="112"/>
        <end position="145"/>
    </location>
</feature>
<dbReference type="GO" id="GO:1990904">
    <property type="term" value="C:ribonucleoprotein complex"/>
    <property type="evidence" value="ECO:0007669"/>
    <property type="project" value="UniProtKB-KW"/>
</dbReference>
<dbReference type="GO" id="GO:0005737">
    <property type="term" value="C:cytoplasm"/>
    <property type="evidence" value="ECO:0007669"/>
    <property type="project" value="UniProtKB-ARBA"/>
</dbReference>
<dbReference type="InterPro" id="IPR018258">
    <property type="entry name" value="Ribosomal_bL21_CS"/>
</dbReference>
<evidence type="ECO:0000256" key="3">
    <source>
        <dbReference type="ARBA" id="ARBA00022884"/>
    </source>
</evidence>
<accession>A0A2K1E431</accession>
<dbReference type="SMART" id="SM00959">
    <property type="entry name" value="Rho_N"/>
    <property type="match status" value="1"/>
</dbReference>
<protein>
    <recommendedName>
        <fullName evidence="6">Large ribosomal subunit protein bL21</fullName>
    </recommendedName>
</protein>
<dbReference type="OrthoDB" id="9813334at2"/>
<dbReference type="GO" id="GO:0019843">
    <property type="term" value="F:rRNA binding"/>
    <property type="evidence" value="ECO:0007669"/>
    <property type="project" value="UniProtKB-UniRule"/>
</dbReference>
<dbReference type="Gene3D" id="1.10.720.30">
    <property type="entry name" value="SAP domain"/>
    <property type="match status" value="1"/>
</dbReference>
<dbReference type="InterPro" id="IPR036164">
    <property type="entry name" value="bL21-like_sf"/>
</dbReference>
<comment type="similarity">
    <text evidence="1 6 7">Belongs to the bacterial ribosomal protein bL21 family.</text>
</comment>
<dbReference type="InterPro" id="IPR036269">
    <property type="entry name" value="Rho_N_sf"/>
</dbReference>
<dbReference type="InterPro" id="IPR001787">
    <property type="entry name" value="Ribosomal_bL21"/>
</dbReference>
<evidence type="ECO:0000259" key="9">
    <source>
        <dbReference type="SMART" id="SM00959"/>
    </source>
</evidence>
<comment type="caution">
    <text evidence="10">The sequence shown here is derived from an EMBL/GenBank/DDBJ whole genome shotgun (WGS) entry which is preliminary data.</text>
</comment>